<proteinExistence type="predicted"/>
<evidence type="ECO:0000313" key="2">
    <source>
        <dbReference type="Proteomes" id="UP000249605"/>
    </source>
</evidence>
<protein>
    <submittedName>
        <fullName evidence="1">Uncharacterized protein</fullName>
    </submittedName>
</protein>
<dbReference type="RefSeq" id="WP_111070738.1">
    <property type="nucleotide sequence ID" value="NZ_CP029835.1"/>
</dbReference>
<organism evidence="1 2">
    <name type="scientific">Azospirillum ramasamyi</name>
    <dbReference type="NCBI Taxonomy" id="682998"/>
    <lineage>
        <taxon>Bacteria</taxon>
        <taxon>Pseudomonadati</taxon>
        <taxon>Pseudomonadota</taxon>
        <taxon>Alphaproteobacteria</taxon>
        <taxon>Rhodospirillales</taxon>
        <taxon>Azospirillaceae</taxon>
        <taxon>Azospirillum</taxon>
    </lineage>
</organism>
<keyword evidence="2" id="KW-1185">Reference proteome</keyword>
<name>A0A2U9SK07_9PROT</name>
<dbReference type="Proteomes" id="UP000249605">
    <property type="component" value="Plasmid unnamed5"/>
</dbReference>
<dbReference type="KEGG" id="azm:DM194_27090"/>
<dbReference type="Pfam" id="PF07183">
    <property type="entry name" value="DUF1403"/>
    <property type="match status" value="1"/>
</dbReference>
<gene>
    <name evidence="1" type="ORF">DM194_27090</name>
</gene>
<dbReference type="AlphaFoldDB" id="A0A2U9SK07"/>
<keyword evidence="1" id="KW-0614">Plasmid</keyword>
<sequence>MMPPEPSPIAVLPLHLPAWATRCLVERGGTDRAVPAGPAQTGAALAVLDAAVTAAVPYAGAWADRLALTAAAAAVARSGRPEDEAALRDLVAVTPGAPAGPAGPVLGASLWLAAGPPGPRWSDLPSLIAGLGARSGGLPDELAQALAAAADRPCPLAAAAAALQAVLAVRPGRDALAVWAADLVLARWLGWPHGLPLVGLGLPQGRCRFLLKIFFARFGRQNKCPGQAESIGLQS</sequence>
<dbReference type="EMBL" id="CP029835">
    <property type="protein sequence ID" value="AWU97948.1"/>
    <property type="molecule type" value="Genomic_DNA"/>
</dbReference>
<geneLocation type="plasmid" evidence="1 2">
    <name>unnamed5</name>
</geneLocation>
<accession>A0A2U9SK07</accession>
<evidence type="ECO:0000313" key="1">
    <source>
        <dbReference type="EMBL" id="AWU97948.1"/>
    </source>
</evidence>
<dbReference type="InterPro" id="IPR009843">
    <property type="entry name" value="DUF1403"/>
</dbReference>
<reference evidence="1 2" key="1">
    <citation type="submission" date="2018-06" db="EMBL/GenBank/DDBJ databases">
        <title>Complete genome sequencing of Azospirillum sp. M2T2B2.</title>
        <authorList>
            <person name="Heo J."/>
            <person name="Kim S.-J."/>
            <person name="Kwon S.-W."/>
            <person name="Anandham R."/>
        </authorList>
    </citation>
    <scope>NUCLEOTIDE SEQUENCE [LARGE SCALE GENOMIC DNA]</scope>
    <source>
        <strain evidence="1 2">M2T2B2</strain>
        <plasmid evidence="1 2">unnamed5</plasmid>
    </source>
</reference>